<reference evidence="7 8" key="2">
    <citation type="journal article" date="2019" name="Nat. Med.">
        <title>A library of human gut bacterial isolates paired with longitudinal multiomics data enables mechanistic microbiome research.</title>
        <authorList>
            <person name="Poyet M."/>
            <person name="Groussin M."/>
            <person name="Gibbons S.M."/>
            <person name="Avila-Pacheco J."/>
            <person name="Jiang X."/>
            <person name="Kearney S.M."/>
            <person name="Perrotta A.R."/>
            <person name="Berdy B."/>
            <person name="Zhao S."/>
            <person name="Lieberman T.D."/>
            <person name="Swanson P.K."/>
            <person name="Smith M."/>
            <person name="Roesemann S."/>
            <person name="Alexander J.E."/>
            <person name="Rich S.A."/>
            <person name="Livny J."/>
            <person name="Vlamakis H."/>
            <person name="Clish C."/>
            <person name="Bullock K."/>
            <person name="Deik A."/>
            <person name="Scott J."/>
            <person name="Pierce K.A."/>
            <person name="Xavier R.J."/>
            <person name="Alm E.J."/>
        </authorList>
    </citation>
    <scope>NUCLEOTIDE SEQUENCE [LARGE SCALE GENOMIC DNA]</scope>
    <source>
        <strain evidence="4 7">BIOML-A58</strain>
        <strain evidence="3 8">BIOML-A73</strain>
    </source>
</reference>
<organism evidence="5 6">
    <name type="scientific">Bacteroides xylanisolvens</name>
    <dbReference type="NCBI Taxonomy" id="371601"/>
    <lineage>
        <taxon>Bacteria</taxon>
        <taxon>Pseudomonadati</taxon>
        <taxon>Bacteroidota</taxon>
        <taxon>Bacteroidia</taxon>
        <taxon>Bacteroidales</taxon>
        <taxon>Bacteroidaceae</taxon>
        <taxon>Bacteroides</taxon>
    </lineage>
</organism>
<evidence type="ECO:0000313" key="5">
    <source>
        <dbReference type="EMBL" id="RHL34195.1"/>
    </source>
</evidence>
<dbReference type="EMBL" id="WDER01000001">
    <property type="protein sequence ID" value="KAB6087143.1"/>
    <property type="molecule type" value="Genomic_DNA"/>
</dbReference>
<dbReference type="RefSeq" id="WP_008023890.1">
    <property type="nucleotide sequence ID" value="NZ_CP072212.1"/>
</dbReference>
<dbReference type="PANTHER" id="PTHR35532:SF5">
    <property type="entry name" value="CARBOHYDRATE-BINDING DOMAIN-CONTAINING PROTEIN"/>
    <property type="match status" value="1"/>
</dbReference>
<reference evidence="5 6" key="1">
    <citation type="submission" date="2018-08" db="EMBL/GenBank/DDBJ databases">
        <title>A genome reference for cultivated species of the human gut microbiota.</title>
        <authorList>
            <person name="Zou Y."/>
            <person name="Xue W."/>
            <person name="Luo G."/>
        </authorList>
    </citation>
    <scope>NUCLEOTIDE SEQUENCE [LARGE SCALE GENOMIC DNA]</scope>
    <source>
        <strain evidence="5 6">AF38-2</strain>
    </source>
</reference>
<evidence type="ECO:0000313" key="4">
    <source>
        <dbReference type="EMBL" id="KAB6149384.1"/>
    </source>
</evidence>
<dbReference type="PANTHER" id="PTHR35532">
    <property type="entry name" value="SIMILAR TO POLYHYDROXYALKANOATE DEPOLYMERASE"/>
    <property type="match status" value="1"/>
</dbReference>
<comment type="caution">
    <text evidence="5">The sequence shown here is derived from an EMBL/GenBank/DDBJ whole genome shotgun (WGS) entry which is preliminary data.</text>
</comment>
<sequence>MKTFFAIILVFLLLSCTSSSERIAWIVANQSANKSELTHFLDYYKTKNNRDKYKAACFIIENIPNKYSLNREGEKIYDIDIVKADSLIQSLEYSFLLKEKSPYLKKYTFEQFCEYILPYRVANEPLQYYWKWDCVRWLKGGNSDDIVKTAQNINAQIRIELSPDFYKDTLKTYTSIIQSGCGKCDDRSTLVVMALRSVGIPAAFELIPYWGSSNNGHSFASMILPDDKIVSFQNDNGNENNALPIRKMPKIYRKIYTITPAETFDRYQKIYPELFANCDVLDVTKMHKIGFRTIPIPCPRRKEPIYLSVFSPNSWIPIAISADDNFYDIGTGTQNGEKESEEALDLGNGILYLPSSYINGDIIPLSDPIIVSDNNIYSLHPDTLHKETVILNRKYPLNKRIIRFARDMVGGIFEGANHADFSDAEEIYKITETPKSQMQKVYISTGKKYRYIRYRKPKGIFSIAEFSLYQSNGKPLLFHPISCEAIRKDNNMGNVFDEKILTYYQINGGVDMWIGGDLNGGVNIDAIGFAPRNDDNSIVPTDIYELFYWDEQWNSLGVKKPDGDSAVYRNVPQKALLWLRNLTKGREERPFTYENGRQIWW</sequence>
<dbReference type="EMBL" id="WDED01000004">
    <property type="protein sequence ID" value="KAB6149384.1"/>
    <property type="molecule type" value="Genomic_DNA"/>
</dbReference>
<dbReference type="InterPro" id="IPR038765">
    <property type="entry name" value="Papain-like_cys_pep_sf"/>
</dbReference>
<feature type="signal peptide" evidence="1">
    <location>
        <begin position="1"/>
        <end position="24"/>
    </location>
</feature>
<dbReference type="EMBL" id="QROO01000030">
    <property type="protein sequence ID" value="RHL34195.1"/>
    <property type="molecule type" value="Genomic_DNA"/>
</dbReference>
<dbReference type="PROSITE" id="PS51257">
    <property type="entry name" value="PROKAR_LIPOPROTEIN"/>
    <property type="match status" value="1"/>
</dbReference>
<evidence type="ECO:0000313" key="8">
    <source>
        <dbReference type="Proteomes" id="UP000474077"/>
    </source>
</evidence>
<keyword evidence="1" id="KW-0732">Signal</keyword>
<evidence type="ECO:0000256" key="1">
    <source>
        <dbReference type="SAM" id="SignalP"/>
    </source>
</evidence>
<protein>
    <submittedName>
        <fullName evidence="5">Transglutaminase domain-containing protein</fullName>
    </submittedName>
</protein>
<dbReference type="SUPFAM" id="SSF54001">
    <property type="entry name" value="Cysteine proteinases"/>
    <property type="match status" value="1"/>
</dbReference>
<dbReference type="AlphaFoldDB" id="A0A415KDA4"/>
<feature type="chain" id="PRO_5033419221" evidence="1">
    <location>
        <begin position="25"/>
        <end position="601"/>
    </location>
</feature>
<dbReference type="Proteomes" id="UP000434604">
    <property type="component" value="Unassembled WGS sequence"/>
</dbReference>
<feature type="domain" description="Transglutaminase-like" evidence="2">
    <location>
        <begin position="143"/>
        <end position="228"/>
    </location>
</feature>
<dbReference type="Proteomes" id="UP000284495">
    <property type="component" value="Unassembled WGS sequence"/>
</dbReference>
<dbReference type="Pfam" id="PF01841">
    <property type="entry name" value="Transglut_core"/>
    <property type="match status" value="1"/>
</dbReference>
<gene>
    <name evidence="5" type="ORF">DW027_19990</name>
    <name evidence="4" type="ORF">GA398_03875</name>
    <name evidence="3" type="ORF">GA560_00535</name>
</gene>
<evidence type="ECO:0000313" key="7">
    <source>
        <dbReference type="Proteomes" id="UP000434604"/>
    </source>
</evidence>
<dbReference type="Proteomes" id="UP000474077">
    <property type="component" value="Unassembled WGS sequence"/>
</dbReference>
<dbReference type="InterPro" id="IPR002931">
    <property type="entry name" value="Transglutaminase-like"/>
</dbReference>
<evidence type="ECO:0000259" key="2">
    <source>
        <dbReference type="Pfam" id="PF01841"/>
    </source>
</evidence>
<dbReference type="Gene3D" id="2.60.120.260">
    <property type="entry name" value="Galactose-binding domain-like"/>
    <property type="match status" value="1"/>
</dbReference>
<name>A0A415KDA4_9BACE</name>
<accession>A0A415KDA4</accession>
<evidence type="ECO:0000313" key="6">
    <source>
        <dbReference type="Proteomes" id="UP000284495"/>
    </source>
</evidence>
<evidence type="ECO:0000313" key="3">
    <source>
        <dbReference type="EMBL" id="KAB6087143.1"/>
    </source>
</evidence>
<proteinExistence type="predicted"/>